<evidence type="ECO:0000256" key="2">
    <source>
        <dbReference type="SAM" id="Phobius"/>
    </source>
</evidence>
<name>A0A7S8IVA8_9SPHN</name>
<evidence type="ECO:0000259" key="3">
    <source>
        <dbReference type="PROSITE" id="PS50887"/>
    </source>
</evidence>
<dbReference type="SUPFAM" id="SSF55073">
    <property type="entry name" value="Nucleotide cyclase"/>
    <property type="match status" value="1"/>
</dbReference>
<proteinExistence type="predicted"/>
<keyword evidence="5" id="KW-1185">Reference proteome</keyword>
<keyword evidence="2" id="KW-0472">Membrane</keyword>
<sequence>MREQILGLITPLMALIFFSVFLLLWRRGKMGSYVLAFAGAYLFFGLGFVATHLLPDTGAFYVFHLTQLFYTAGSVCVIWGATRRVNQHVSLPVLGLVYVLTALTLAVAVGMSDETGPRLYIVNTGYGVMFTIGTMALLQAPRRSALDKLVTVLFAISAAQFFIRPALTLLIAGGSAASDYRESIYYSVLSVAVTIQSLATAVCLIWACAWDLIQGERERAQRDVLTGLRSRRAFEQDALSTIERAKQEGVPIAIVVADIDHFKSVNDVYGHQVGDKAIAIFGSVVDGMIRHSDIAGRIGGEEFCIIAWNCDAASAKTMADRIRRRFADTRIAGMPDDTRLTASFGVAARREGEGYGKLFARADAELYRAKESGRDRVCLPERENNLARLPLDREVRTASA</sequence>
<dbReference type="InterPro" id="IPR050469">
    <property type="entry name" value="Diguanylate_Cyclase"/>
</dbReference>
<feature type="transmembrane region" description="Helical" evidence="2">
    <location>
        <begin position="150"/>
        <end position="172"/>
    </location>
</feature>
<dbReference type="PROSITE" id="PS50887">
    <property type="entry name" value="GGDEF"/>
    <property type="match status" value="1"/>
</dbReference>
<dbReference type="AlphaFoldDB" id="A0A7S8IVA8"/>
<dbReference type="EC" id="2.7.7.65" evidence="1"/>
<dbReference type="FunFam" id="3.30.70.270:FF:000001">
    <property type="entry name" value="Diguanylate cyclase domain protein"/>
    <property type="match status" value="1"/>
</dbReference>
<feature type="transmembrane region" description="Helical" evidence="2">
    <location>
        <begin position="60"/>
        <end position="81"/>
    </location>
</feature>
<dbReference type="CDD" id="cd01949">
    <property type="entry name" value="GGDEF"/>
    <property type="match status" value="1"/>
</dbReference>
<keyword evidence="2" id="KW-0812">Transmembrane</keyword>
<reference evidence="4 5" key="1">
    <citation type="submission" date="2020-11" db="EMBL/GenBank/DDBJ databases">
        <title>The genome sequence of Erythrobacter sp. 6D36.</title>
        <authorList>
            <person name="Liu Y."/>
        </authorList>
    </citation>
    <scope>NUCLEOTIDE SEQUENCE [LARGE SCALE GENOMIC DNA]</scope>
    <source>
        <strain evidence="4 5">6D36</strain>
    </source>
</reference>
<dbReference type="InterPro" id="IPR000160">
    <property type="entry name" value="GGDEF_dom"/>
</dbReference>
<feature type="transmembrane region" description="Helical" evidence="2">
    <location>
        <begin position="6"/>
        <end position="25"/>
    </location>
</feature>
<feature type="transmembrane region" description="Helical" evidence="2">
    <location>
        <begin position="93"/>
        <end position="112"/>
    </location>
</feature>
<protein>
    <recommendedName>
        <fullName evidence="1">diguanylate cyclase</fullName>
        <ecNumber evidence="1">2.7.7.65</ecNumber>
    </recommendedName>
</protein>
<feature type="transmembrane region" description="Helical" evidence="2">
    <location>
        <begin position="118"/>
        <end position="138"/>
    </location>
</feature>
<dbReference type="GO" id="GO:1902201">
    <property type="term" value="P:negative regulation of bacterial-type flagellum-dependent cell motility"/>
    <property type="evidence" value="ECO:0007669"/>
    <property type="project" value="TreeGrafter"/>
</dbReference>
<dbReference type="GO" id="GO:0052621">
    <property type="term" value="F:diguanylate cyclase activity"/>
    <property type="evidence" value="ECO:0007669"/>
    <property type="project" value="UniProtKB-EC"/>
</dbReference>
<feature type="transmembrane region" description="Helical" evidence="2">
    <location>
        <begin position="184"/>
        <end position="213"/>
    </location>
</feature>
<keyword evidence="2" id="KW-1133">Transmembrane helix</keyword>
<dbReference type="GO" id="GO:0043709">
    <property type="term" value="P:cell adhesion involved in single-species biofilm formation"/>
    <property type="evidence" value="ECO:0007669"/>
    <property type="project" value="TreeGrafter"/>
</dbReference>
<accession>A0A7S8IVA8</accession>
<dbReference type="RefSeq" id="WP_200983238.1">
    <property type="nucleotide sequence ID" value="NZ_CP064654.1"/>
</dbReference>
<evidence type="ECO:0000313" key="5">
    <source>
        <dbReference type="Proteomes" id="UP000594459"/>
    </source>
</evidence>
<gene>
    <name evidence="4" type="ORF">IRL76_03500</name>
</gene>
<dbReference type="SMART" id="SM00267">
    <property type="entry name" value="GGDEF"/>
    <property type="match status" value="1"/>
</dbReference>
<dbReference type="KEGG" id="qso:IRL76_03500"/>
<dbReference type="PANTHER" id="PTHR45138">
    <property type="entry name" value="REGULATORY COMPONENTS OF SENSORY TRANSDUCTION SYSTEM"/>
    <property type="match status" value="1"/>
</dbReference>
<dbReference type="Proteomes" id="UP000594459">
    <property type="component" value="Chromosome"/>
</dbReference>
<dbReference type="NCBIfam" id="TIGR00254">
    <property type="entry name" value="GGDEF"/>
    <property type="match status" value="1"/>
</dbReference>
<evidence type="ECO:0000256" key="1">
    <source>
        <dbReference type="ARBA" id="ARBA00012528"/>
    </source>
</evidence>
<dbReference type="GO" id="GO:0005886">
    <property type="term" value="C:plasma membrane"/>
    <property type="evidence" value="ECO:0007669"/>
    <property type="project" value="TreeGrafter"/>
</dbReference>
<organism evidence="4 5">
    <name type="scientific">Qipengyuania soli</name>
    <dbReference type="NCBI Taxonomy" id="2782568"/>
    <lineage>
        <taxon>Bacteria</taxon>
        <taxon>Pseudomonadati</taxon>
        <taxon>Pseudomonadota</taxon>
        <taxon>Alphaproteobacteria</taxon>
        <taxon>Sphingomonadales</taxon>
        <taxon>Erythrobacteraceae</taxon>
        <taxon>Qipengyuania</taxon>
    </lineage>
</organism>
<dbReference type="InterPro" id="IPR029787">
    <property type="entry name" value="Nucleotide_cyclase"/>
</dbReference>
<dbReference type="Pfam" id="PF00990">
    <property type="entry name" value="GGDEF"/>
    <property type="match status" value="1"/>
</dbReference>
<dbReference type="PANTHER" id="PTHR45138:SF24">
    <property type="entry name" value="DIGUANYLATE CYCLASE DGCC-RELATED"/>
    <property type="match status" value="1"/>
</dbReference>
<evidence type="ECO:0000313" key="4">
    <source>
        <dbReference type="EMBL" id="QPC99647.1"/>
    </source>
</evidence>
<feature type="domain" description="GGDEF" evidence="3">
    <location>
        <begin position="250"/>
        <end position="382"/>
    </location>
</feature>
<feature type="transmembrane region" description="Helical" evidence="2">
    <location>
        <begin position="32"/>
        <end position="54"/>
    </location>
</feature>
<dbReference type="Gene3D" id="3.30.70.270">
    <property type="match status" value="1"/>
</dbReference>
<dbReference type="EMBL" id="CP064654">
    <property type="protein sequence ID" value="QPC99647.1"/>
    <property type="molecule type" value="Genomic_DNA"/>
</dbReference>
<dbReference type="InterPro" id="IPR043128">
    <property type="entry name" value="Rev_trsase/Diguanyl_cyclase"/>
</dbReference>